<dbReference type="AlphaFoldDB" id="A0A4S4LA46"/>
<reference evidence="2 3" key="1">
    <citation type="submission" date="2019-02" db="EMBL/GenBank/DDBJ databases">
        <title>Genome sequencing of the rare red list fungi Phellinidium pouzarii.</title>
        <authorList>
            <person name="Buettner E."/>
            <person name="Kellner H."/>
        </authorList>
    </citation>
    <scope>NUCLEOTIDE SEQUENCE [LARGE SCALE GENOMIC DNA]</scope>
    <source>
        <strain evidence="2 3">DSM 108285</strain>
    </source>
</reference>
<gene>
    <name evidence="2" type="ORF">EW145_g2697</name>
</gene>
<protein>
    <submittedName>
        <fullName evidence="2">Uncharacterized protein</fullName>
    </submittedName>
</protein>
<evidence type="ECO:0000313" key="2">
    <source>
        <dbReference type="EMBL" id="THH08449.1"/>
    </source>
</evidence>
<evidence type="ECO:0000256" key="1">
    <source>
        <dbReference type="SAM" id="MobiDB-lite"/>
    </source>
</evidence>
<dbReference type="Proteomes" id="UP000308199">
    <property type="component" value="Unassembled WGS sequence"/>
</dbReference>
<name>A0A4S4LA46_9AGAM</name>
<dbReference type="EMBL" id="SGPK01000099">
    <property type="protein sequence ID" value="THH08449.1"/>
    <property type="molecule type" value="Genomic_DNA"/>
</dbReference>
<accession>A0A4S4LA46</accession>
<evidence type="ECO:0000313" key="3">
    <source>
        <dbReference type="Proteomes" id="UP000308199"/>
    </source>
</evidence>
<feature type="compositionally biased region" description="Polar residues" evidence="1">
    <location>
        <begin position="149"/>
        <end position="160"/>
    </location>
</feature>
<keyword evidence="3" id="KW-1185">Reference proteome</keyword>
<organism evidence="2 3">
    <name type="scientific">Phellinidium pouzarii</name>
    <dbReference type="NCBI Taxonomy" id="167371"/>
    <lineage>
        <taxon>Eukaryota</taxon>
        <taxon>Fungi</taxon>
        <taxon>Dikarya</taxon>
        <taxon>Basidiomycota</taxon>
        <taxon>Agaricomycotina</taxon>
        <taxon>Agaricomycetes</taxon>
        <taxon>Hymenochaetales</taxon>
        <taxon>Hymenochaetaceae</taxon>
        <taxon>Phellinidium</taxon>
    </lineage>
</organism>
<feature type="compositionally biased region" description="Low complexity" evidence="1">
    <location>
        <begin position="124"/>
        <end position="148"/>
    </location>
</feature>
<proteinExistence type="predicted"/>
<dbReference type="OrthoDB" id="2339190at2759"/>
<feature type="region of interest" description="Disordered" evidence="1">
    <location>
        <begin position="119"/>
        <end position="165"/>
    </location>
</feature>
<comment type="caution">
    <text evidence="2">The sequence shown here is derived from an EMBL/GenBank/DDBJ whole genome shotgun (WGS) entry which is preliminary data.</text>
</comment>
<sequence>MTEPESCAVPLTVGKARRDVVDPPVTAPNATTVWVVGTTQTVVWDTTNLPSQITNTNGTVLLGFINDTTSGEHLMTDSPLASGFDIRSGSVDVVVPDVEGRTDYIIALLGDSGNISDEFTIENPSGSATSSAGPTSSAVVTSSSSTSTDINTVTPQPSTELAQSSGSASLSITSASSSADLAVSATSTSAKSTIATSAKLGATSAGSSLIASVLSSTGTSSVTASSSTSAGSLRVRVSSHLVQLAVPVMAFWLTV</sequence>